<comment type="subcellular location">
    <subcellularLocation>
        <location evidence="1">Nucleus</location>
    </subcellularLocation>
</comment>
<dbReference type="InterPro" id="IPR013632">
    <property type="entry name" value="Rad51_C"/>
</dbReference>
<evidence type="ECO:0000259" key="12">
    <source>
        <dbReference type="PROSITE" id="PS50163"/>
    </source>
</evidence>
<proteinExistence type="inferred from homology"/>
<evidence type="ECO:0000256" key="2">
    <source>
        <dbReference type="ARBA" id="ARBA00008897"/>
    </source>
</evidence>
<evidence type="ECO:0000256" key="7">
    <source>
        <dbReference type="ARBA" id="ARBA00023254"/>
    </source>
</evidence>
<dbReference type="FunFam" id="3.40.50.300:FF:000239">
    <property type="entry name" value="Meiotic recombination protein DMC1"/>
    <property type="match status" value="1"/>
</dbReference>
<dbReference type="InterPro" id="IPR016467">
    <property type="entry name" value="DNA_recomb/repair_RecA-like"/>
</dbReference>
<comment type="caution">
    <text evidence="13">The sequence shown here is derived from an EMBL/GenBank/DDBJ whole genome shotgun (WGS) entry which is preliminary data.</text>
</comment>
<dbReference type="NCBIfam" id="NF003301">
    <property type="entry name" value="PRK04301.1"/>
    <property type="match status" value="1"/>
</dbReference>
<dbReference type="Proteomes" id="UP000717585">
    <property type="component" value="Unassembled WGS sequence"/>
</dbReference>
<protein>
    <submittedName>
        <fullName evidence="13">DNA recombination and repair protein DMC1</fullName>
    </submittedName>
</protein>
<name>A0A8J6B7P6_9EUKA</name>
<feature type="region of interest" description="Disordered" evidence="10">
    <location>
        <begin position="1"/>
        <end position="21"/>
    </location>
</feature>
<keyword evidence="3 9" id="KW-0547">Nucleotide-binding</keyword>
<dbReference type="GO" id="GO:0140664">
    <property type="term" value="F:ATP-dependent DNA damage sensor activity"/>
    <property type="evidence" value="ECO:0007669"/>
    <property type="project" value="InterPro"/>
</dbReference>
<dbReference type="InterPro" id="IPR011940">
    <property type="entry name" value="Dmc1"/>
</dbReference>
<sequence>MSSSVRKAREDYEEDVTDDELEETVENSFHHIETLTTVGIGAGDVKKLREGGIHTLEALLMNTRKDLAALKGLSDAKIEKAIEAAHKVIGESGSFMNGSEYLEKRTRVLRISTGSRDLDNLLGGGIESMSITEAFGEFRTGKTQIAHTLAVTAQLPKSMNGGGGKVIFLDTEGTFRPERLSPICERFNVDIGSTLDNIIYARAYTHEQQIELLTLIAAKMSEEHFALIIVDSVTALFRVDFSGRGELAERQQKLGFFMSRLTKLSDEFNVAVYITNQVVADPGAAAMFTADPKKPIGGHILAHASTTRLSLRKGRGEARICKIYDSPNLPEAEATYCITAAGINDAE</sequence>
<evidence type="ECO:0000256" key="10">
    <source>
        <dbReference type="SAM" id="MobiDB-lite"/>
    </source>
</evidence>
<keyword evidence="7" id="KW-0469">Meiosis</keyword>
<dbReference type="Pfam" id="PF14520">
    <property type="entry name" value="HHH_5"/>
    <property type="match status" value="1"/>
</dbReference>
<dbReference type="GO" id="GO:0000794">
    <property type="term" value="C:condensed nuclear chromosome"/>
    <property type="evidence" value="ECO:0007669"/>
    <property type="project" value="TreeGrafter"/>
</dbReference>
<dbReference type="Gene3D" id="3.40.50.300">
    <property type="entry name" value="P-loop containing nucleotide triphosphate hydrolases"/>
    <property type="match status" value="1"/>
</dbReference>
<evidence type="ECO:0000256" key="1">
    <source>
        <dbReference type="ARBA" id="ARBA00004123"/>
    </source>
</evidence>
<keyword evidence="4 9" id="KW-0067">ATP-binding</keyword>
<dbReference type="Gene3D" id="1.10.150.20">
    <property type="entry name" value="5' to 3' exonuclease, C-terminal subdomain"/>
    <property type="match status" value="1"/>
</dbReference>
<comment type="similarity">
    <text evidence="2">Belongs to the RecA family. DMC1 subfamily.</text>
</comment>
<dbReference type="GO" id="GO:0000730">
    <property type="term" value="P:DNA recombinase assembly"/>
    <property type="evidence" value="ECO:0007669"/>
    <property type="project" value="TreeGrafter"/>
</dbReference>
<keyword evidence="8" id="KW-0131">Cell cycle</keyword>
<evidence type="ECO:0000256" key="5">
    <source>
        <dbReference type="ARBA" id="ARBA00023125"/>
    </source>
</evidence>
<accession>A0A8J6B7P6</accession>
<dbReference type="SMART" id="SM00382">
    <property type="entry name" value="AAA"/>
    <property type="match status" value="1"/>
</dbReference>
<dbReference type="GO" id="GO:0000150">
    <property type="term" value="F:DNA strand exchange activity"/>
    <property type="evidence" value="ECO:0007669"/>
    <property type="project" value="InterPro"/>
</dbReference>
<evidence type="ECO:0000256" key="4">
    <source>
        <dbReference type="ARBA" id="ARBA00022840"/>
    </source>
</evidence>
<dbReference type="GO" id="GO:0070192">
    <property type="term" value="P:chromosome organization involved in meiotic cell cycle"/>
    <property type="evidence" value="ECO:0007669"/>
    <property type="project" value="TreeGrafter"/>
</dbReference>
<dbReference type="InterPro" id="IPR010995">
    <property type="entry name" value="DNA_repair_Rad51/TF_NusA_a-hlx"/>
</dbReference>
<dbReference type="GO" id="GO:0003697">
    <property type="term" value="F:single-stranded DNA binding"/>
    <property type="evidence" value="ECO:0007669"/>
    <property type="project" value="TreeGrafter"/>
</dbReference>
<dbReference type="AlphaFoldDB" id="A0A8J6B7P6"/>
<dbReference type="InterPro" id="IPR020588">
    <property type="entry name" value="RecA_ATP-bd"/>
</dbReference>
<dbReference type="CDD" id="cd19514">
    <property type="entry name" value="DMC1"/>
    <property type="match status" value="1"/>
</dbReference>
<dbReference type="EMBL" id="JAHDYR010000012">
    <property type="protein sequence ID" value="KAG9394859.1"/>
    <property type="molecule type" value="Genomic_DNA"/>
</dbReference>
<gene>
    <name evidence="13" type="ORF">J8273_0066</name>
</gene>
<evidence type="ECO:0000313" key="13">
    <source>
        <dbReference type="EMBL" id="KAG9394859.1"/>
    </source>
</evidence>
<dbReference type="GO" id="GO:0003690">
    <property type="term" value="F:double-stranded DNA binding"/>
    <property type="evidence" value="ECO:0007669"/>
    <property type="project" value="TreeGrafter"/>
</dbReference>
<dbReference type="InterPro" id="IPR027417">
    <property type="entry name" value="P-loop_NTPase"/>
</dbReference>
<evidence type="ECO:0000256" key="9">
    <source>
        <dbReference type="RuleBase" id="RU003422"/>
    </source>
</evidence>
<evidence type="ECO:0000313" key="14">
    <source>
        <dbReference type="Proteomes" id="UP000717585"/>
    </source>
</evidence>
<feature type="domain" description="RecA family profile 2" evidence="12">
    <location>
        <begin position="285"/>
        <end position="347"/>
    </location>
</feature>
<keyword evidence="14" id="KW-1185">Reference proteome</keyword>
<dbReference type="PANTHER" id="PTHR22942:SF30">
    <property type="entry name" value="MEIOTIC RECOMBINATION PROTEIN DMC1_LIM15 HOMOLOG"/>
    <property type="match status" value="1"/>
</dbReference>
<dbReference type="SUPFAM" id="SSF52540">
    <property type="entry name" value="P-loop containing nucleoside triphosphate hydrolases"/>
    <property type="match status" value="1"/>
</dbReference>
<dbReference type="GO" id="GO:0042148">
    <property type="term" value="P:DNA strand invasion"/>
    <property type="evidence" value="ECO:0007669"/>
    <property type="project" value="TreeGrafter"/>
</dbReference>
<evidence type="ECO:0000256" key="3">
    <source>
        <dbReference type="ARBA" id="ARBA00022741"/>
    </source>
</evidence>
<dbReference type="Pfam" id="PF08423">
    <property type="entry name" value="Rad51"/>
    <property type="match status" value="1"/>
</dbReference>
<dbReference type="PANTHER" id="PTHR22942">
    <property type="entry name" value="RECA/RAD51/RADA DNA STRAND-PAIRING FAMILY MEMBER"/>
    <property type="match status" value="1"/>
</dbReference>
<dbReference type="GO" id="GO:0007131">
    <property type="term" value="P:reciprocal meiotic recombination"/>
    <property type="evidence" value="ECO:0007669"/>
    <property type="project" value="InterPro"/>
</dbReference>
<dbReference type="PIRSF" id="PIRSF005856">
    <property type="entry name" value="Rad51"/>
    <property type="match status" value="1"/>
</dbReference>
<evidence type="ECO:0000259" key="11">
    <source>
        <dbReference type="PROSITE" id="PS50162"/>
    </source>
</evidence>
<feature type="compositionally biased region" description="Acidic residues" evidence="10">
    <location>
        <begin position="11"/>
        <end position="21"/>
    </location>
</feature>
<dbReference type="GO" id="GO:0006312">
    <property type="term" value="P:mitotic recombination"/>
    <property type="evidence" value="ECO:0007669"/>
    <property type="project" value="TreeGrafter"/>
</dbReference>
<evidence type="ECO:0000256" key="8">
    <source>
        <dbReference type="ARBA" id="ARBA00023306"/>
    </source>
</evidence>
<feature type="domain" description="RecA family profile 1" evidence="11">
    <location>
        <begin position="107"/>
        <end position="278"/>
    </location>
</feature>
<dbReference type="InterPro" id="IPR020587">
    <property type="entry name" value="RecA_monomer-monomer_interface"/>
</dbReference>
<evidence type="ECO:0000256" key="6">
    <source>
        <dbReference type="ARBA" id="ARBA00023242"/>
    </source>
</evidence>
<dbReference type="InterPro" id="IPR003593">
    <property type="entry name" value="AAA+_ATPase"/>
</dbReference>
<dbReference type="NCBIfam" id="TIGR02238">
    <property type="entry name" value="recomb_DMC1"/>
    <property type="match status" value="1"/>
</dbReference>
<keyword evidence="6" id="KW-0539">Nucleus</keyword>
<organism evidence="13 14">
    <name type="scientific">Carpediemonas membranifera</name>
    <dbReference type="NCBI Taxonomy" id="201153"/>
    <lineage>
        <taxon>Eukaryota</taxon>
        <taxon>Metamonada</taxon>
        <taxon>Carpediemonas-like organisms</taxon>
        <taxon>Carpediemonas</taxon>
    </lineage>
</organism>
<dbReference type="SUPFAM" id="SSF47794">
    <property type="entry name" value="Rad51 N-terminal domain-like"/>
    <property type="match status" value="1"/>
</dbReference>
<dbReference type="GO" id="GO:0005524">
    <property type="term" value="F:ATP binding"/>
    <property type="evidence" value="ECO:0007669"/>
    <property type="project" value="UniProtKB-KW"/>
</dbReference>
<dbReference type="OrthoDB" id="10251254at2759"/>
<keyword evidence="5" id="KW-0238">DNA-binding</keyword>
<dbReference type="PROSITE" id="PS50163">
    <property type="entry name" value="RECA_3"/>
    <property type="match status" value="1"/>
</dbReference>
<reference evidence="13" key="1">
    <citation type="submission" date="2021-05" db="EMBL/GenBank/DDBJ databases">
        <title>A free-living protist that lacks canonical eukaryotic 1 DNA replication and segregation systems.</title>
        <authorList>
            <person name="Salas-Leiva D.E."/>
            <person name="Tromer E.C."/>
            <person name="Curtis B.A."/>
            <person name="Jerlstrom-Hultqvist J."/>
            <person name="Kolisko M."/>
            <person name="Yi Z."/>
            <person name="Salas-Leiva J.S."/>
            <person name="Gallot-Lavallee L."/>
            <person name="Kops G.J.P.L."/>
            <person name="Archibald J.M."/>
            <person name="Simpson A.G.B."/>
            <person name="Roger A.J."/>
        </authorList>
    </citation>
    <scope>NUCLEOTIDE SEQUENCE</scope>
    <source>
        <strain evidence="13">BICM</strain>
    </source>
</reference>
<dbReference type="PROSITE" id="PS50162">
    <property type="entry name" value="RECA_2"/>
    <property type="match status" value="1"/>
</dbReference>